<protein>
    <submittedName>
        <fullName evidence="9">MFS general substrate transporter</fullName>
    </submittedName>
    <submittedName>
        <fullName evidence="8">MFS-1 multi-domain protein</fullName>
    </submittedName>
</protein>
<dbReference type="InterPro" id="IPR020846">
    <property type="entry name" value="MFS_dom"/>
</dbReference>
<evidence type="ECO:0000256" key="3">
    <source>
        <dbReference type="ARBA" id="ARBA00022989"/>
    </source>
</evidence>
<dbReference type="PROSITE" id="PS50850">
    <property type="entry name" value="MFS"/>
    <property type="match status" value="1"/>
</dbReference>
<reference evidence="8 10" key="1">
    <citation type="journal article" date="2018" name="BMC Genomics">
        <title>Comparative genomics of the wheat fungal pathogen Pyrenophora tritici-repentis reveals chromosomal variations and genome plasticity.</title>
        <authorList>
            <person name="Moolhuijzen P."/>
            <person name="See P.T."/>
            <person name="Hane J.K."/>
            <person name="Shi G."/>
            <person name="Liu Z."/>
            <person name="Oliver R.P."/>
            <person name="Moffat C.S."/>
        </authorList>
    </citation>
    <scope>NUCLEOTIDE SEQUENCE [LARGE SCALE GENOMIC DNA]</scope>
    <source>
        <strain evidence="8">M4</strain>
    </source>
</reference>
<feature type="compositionally biased region" description="Basic and acidic residues" evidence="5">
    <location>
        <begin position="57"/>
        <end position="71"/>
    </location>
</feature>
<dbReference type="InterPro" id="IPR036259">
    <property type="entry name" value="MFS_trans_sf"/>
</dbReference>
<evidence type="ECO:0000256" key="5">
    <source>
        <dbReference type="SAM" id="MobiDB-lite"/>
    </source>
</evidence>
<feature type="transmembrane region" description="Helical" evidence="6">
    <location>
        <begin position="155"/>
        <end position="175"/>
    </location>
</feature>
<dbReference type="Proteomes" id="UP000249757">
    <property type="component" value="Unassembled WGS sequence"/>
</dbReference>
<keyword evidence="3 6" id="KW-1133">Transmembrane helix</keyword>
<feature type="region of interest" description="Disordered" evidence="5">
    <location>
        <begin position="1"/>
        <end position="79"/>
    </location>
</feature>
<dbReference type="OrthoDB" id="3936150at2759"/>
<evidence type="ECO:0000259" key="7">
    <source>
        <dbReference type="PROSITE" id="PS50850"/>
    </source>
</evidence>
<evidence type="ECO:0000313" key="8">
    <source>
        <dbReference type="EMBL" id="KAF7574542.1"/>
    </source>
</evidence>
<comment type="subcellular location">
    <subcellularLocation>
        <location evidence="1">Membrane</location>
        <topology evidence="1">Multi-pass membrane protein</topology>
    </subcellularLocation>
</comment>
<dbReference type="Gene3D" id="1.20.1250.20">
    <property type="entry name" value="MFS general substrate transporter like domains"/>
    <property type="match status" value="1"/>
</dbReference>
<dbReference type="GO" id="GO:0015203">
    <property type="term" value="F:polyamine transmembrane transporter activity"/>
    <property type="evidence" value="ECO:0007669"/>
    <property type="project" value="EnsemblFungi"/>
</dbReference>
<dbReference type="PANTHER" id="PTHR23502:SF5">
    <property type="entry name" value="QUINIDINE RESISTANCE PROTEIN 3"/>
    <property type="match status" value="1"/>
</dbReference>
<organism evidence="8 10">
    <name type="scientific">Pyrenophora tritici-repentis</name>
    <dbReference type="NCBI Taxonomy" id="45151"/>
    <lineage>
        <taxon>Eukaryota</taxon>
        <taxon>Fungi</taxon>
        <taxon>Dikarya</taxon>
        <taxon>Ascomycota</taxon>
        <taxon>Pezizomycotina</taxon>
        <taxon>Dothideomycetes</taxon>
        <taxon>Pleosporomycetidae</taxon>
        <taxon>Pleosporales</taxon>
        <taxon>Pleosporineae</taxon>
        <taxon>Pleosporaceae</taxon>
        <taxon>Pyrenophora</taxon>
    </lineage>
</organism>
<keyword evidence="2 6" id="KW-0812">Transmembrane</keyword>
<reference evidence="9" key="2">
    <citation type="submission" date="2021-05" db="EMBL/GenBank/DDBJ databases">
        <authorList>
            <person name="Moolhuijzen P.M."/>
            <person name="Moffat C.S."/>
        </authorList>
    </citation>
    <scope>NUCLEOTIDE SEQUENCE</scope>
    <source>
        <strain evidence="9">86-124</strain>
    </source>
</reference>
<keyword evidence="11" id="KW-1185">Reference proteome</keyword>
<keyword evidence="4 6" id="KW-0472">Membrane</keyword>
<feature type="transmembrane region" description="Helical" evidence="6">
    <location>
        <begin position="187"/>
        <end position="214"/>
    </location>
</feature>
<feature type="transmembrane region" description="Helical" evidence="6">
    <location>
        <begin position="544"/>
        <end position="564"/>
    </location>
</feature>
<feature type="compositionally biased region" description="Low complexity" evidence="5">
    <location>
        <begin position="44"/>
        <end position="56"/>
    </location>
</feature>
<feature type="transmembrane region" description="Helical" evidence="6">
    <location>
        <begin position="277"/>
        <end position="295"/>
    </location>
</feature>
<dbReference type="EMBL" id="NRDI02000002">
    <property type="protein sequence ID" value="KAI1518619.1"/>
    <property type="molecule type" value="Genomic_DNA"/>
</dbReference>
<dbReference type="Proteomes" id="UP000245464">
    <property type="component" value="Chromosome 2"/>
</dbReference>
<dbReference type="GO" id="GO:0015565">
    <property type="term" value="F:threonine efflux transmembrane transporter activity"/>
    <property type="evidence" value="ECO:0007669"/>
    <property type="project" value="EnsemblFungi"/>
</dbReference>
<sequence>MSTSEANLNRGADRGMEDKQTRPQTPSEKEAIEAKEQNDSDDALSISSLPHSISSEHSAETHKPRPSDTKQRPVSLARTTSVNPEAVIVPRSQRRGLLARFALIPEVENPVHYARKTKWFVTFIVAFCAMAGPMGSAIVMPVLHEISTVFHANGTVTNLSVAVYMLSMAIFPLWWSSFSERLGRRTIYITSFLCFVLFGILSAISTSISMLIVFRTLSGGAAASVQAVGAGTIADIWETKERGRAMSFFYLGPLCGPLLAPIIGGALGAGLGWRSTQWFLVIYGGITVIFVILALPETLHRETNSPTNPTPPPPLNEKDTSSPLNRSQTRASTVQKTKSLLIQLRQIFIDPLRIVAWLRFPPVLLTVYYASITFGCLYILNISIQRTFAAPPYNFGTFLVGLLYIPNSLGYFLASIFGGAWIDRIMHREAKKAGRYDDRGALIFRPEDRMKENAWISAILWPTALIIYGWTARYGIHWIVPMISNFFFGIGSMLIFALVNTMLTEFMPKRAASGIALNNFVRNIFSSTGAMVAEPLLAAIGNGWLMTILGVWSVVTGCAALFAMSRWGERWRVRMVAEFR</sequence>
<evidence type="ECO:0000313" key="9">
    <source>
        <dbReference type="EMBL" id="KAI1518619.1"/>
    </source>
</evidence>
<accession>A0A2W1FMK2</accession>
<dbReference type="AlphaFoldDB" id="A0A2W1FMK2"/>
<feature type="transmembrane region" description="Helical" evidence="6">
    <location>
        <begin position="363"/>
        <end position="384"/>
    </location>
</feature>
<feature type="transmembrane region" description="Helical" evidence="6">
    <location>
        <begin position="119"/>
        <end position="143"/>
    </location>
</feature>
<feature type="transmembrane region" description="Helical" evidence="6">
    <location>
        <begin position="454"/>
        <end position="472"/>
    </location>
</feature>
<feature type="transmembrane region" description="Helical" evidence="6">
    <location>
        <begin position="249"/>
        <end position="271"/>
    </location>
</feature>
<name>A0A2W1FMK2_9PLEO</name>
<feature type="region of interest" description="Disordered" evidence="5">
    <location>
        <begin position="302"/>
        <end position="329"/>
    </location>
</feature>
<evidence type="ECO:0000313" key="11">
    <source>
        <dbReference type="Proteomes" id="UP000249757"/>
    </source>
</evidence>
<feature type="transmembrane region" description="Helical" evidence="6">
    <location>
        <begin position="396"/>
        <end position="422"/>
    </location>
</feature>
<feature type="domain" description="Major facilitator superfamily (MFS) profile" evidence="7">
    <location>
        <begin position="121"/>
        <end position="568"/>
    </location>
</feature>
<reference evidence="11" key="4">
    <citation type="journal article" date="2022" name="Microb. Genom.">
        <title>A global pangenome for the wheat fungal pathogen Pyrenophora tritici-repentis and prediction of effector protein structural homology.</title>
        <authorList>
            <person name="Moolhuijzen P.M."/>
            <person name="See P.T."/>
            <person name="Shi G."/>
            <person name="Powell H.R."/>
            <person name="Cockram J."/>
            <person name="Jorgensen L.N."/>
            <person name="Benslimane H."/>
            <person name="Strelkov S.E."/>
            <person name="Turner J."/>
            <person name="Liu Z."/>
            <person name="Moffat C.S."/>
        </authorList>
    </citation>
    <scope>NUCLEOTIDE SEQUENCE [LARGE SCALE GENOMIC DNA]</scope>
</reference>
<dbReference type="GO" id="GO:0032973">
    <property type="term" value="P:amino acid export across plasma membrane"/>
    <property type="evidence" value="ECO:0007669"/>
    <property type="project" value="EnsemblFungi"/>
</dbReference>
<dbReference type="GO" id="GO:0010509">
    <property type="term" value="P:intracellular polyamine homeostasis"/>
    <property type="evidence" value="ECO:0007669"/>
    <property type="project" value="EnsemblFungi"/>
</dbReference>
<evidence type="ECO:0000256" key="1">
    <source>
        <dbReference type="ARBA" id="ARBA00004141"/>
    </source>
</evidence>
<feature type="transmembrane region" description="Helical" evidence="6">
    <location>
        <begin position="520"/>
        <end position="538"/>
    </location>
</feature>
<dbReference type="Pfam" id="PF07690">
    <property type="entry name" value="MFS_1"/>
    <property type="match status" value="1"/>
</dbReference>
<dbReference type="PANTHER" id="PTHR23502">
    <property type="entry name" value="MAJOR FACILITATOR SUPERFAMILY"/>
    <property type="match status" value="1"/>
</dbReference>
<dbReference type="SUPFAM" id="SSF103473">
    <property type="entry name" value="MFS general substrate transporter"/>
    <property type="match status" value="1"/>
</dbReference>
<dbReference type="GO" id="GO:0030476">
    <property type="term" value="P:ascospore wall assembly"/>
    <property type="evidence" value="ECO:0007669"/>
    <property type="project" value="EnsemblFungi"/>
</dbReference>
<feature type="compositionally biased region" description="Basic and acidic residues" evidence="5">
    <location>
        <begin position="11"/>
        <end position="38"/>
    </location>
</feature>
<evidence type="ECO:0000256" key="2">
    <source>
        <dbReference type="ARBA" id="ARBA00022692"/>
    </source>
</evidence>
<evidence type="ECO:0000256" key="6">
    <source>
        <dbReference type="SAM" id="Phobius"/>
    </source>
</evidence>
<dbReference type="GO" id="GO:0005886">
    <property type="term" value="C:plasma membrane"/>
    <property type="evidence" value="ECO:0007669"/>
    <property type="project" value="EnsemblFungi"/>
</dbReference>
<evidence type="ECO:0000256" key="4">
    <source>
        <dbReference type="ARBA" id="ARBA00023136"/>
    </source>
</evidence>
<evidence type="ECO:0000313" key="10">
    <source>
        <dbReference type="Proteomes" id="UP000245464"/>
    </source>
</evidence>
<feature type="transmembrane region" description="Helical" evidence="6">
    <location>
        <begin position="478"/>
        <end position="499"/>
    </location>
</feature>
<feature type="transmembrane region" description="Helical" evidence="6">
    <location>
        <begin position="220"/>
        <end position="237"/>
    </location>
</feature>
<reference evidence="9" key="3">
    <citation type="journal article" date="2022" name="bioRxiv">
        <title>A global pangenome for the wheat fungal pathogen Pyrenophora tritici-repentis and prediction of effector protein structural homology.</title>
        <authorList>
            <person name="Moolhuijzen P."/>
            <person name="See P.T."/>
            <person name="Shi G."/>
            <person name="Powell H.R."/>
            <person name="Cockram J."/>
            <person name="Jorgensen L.N."/>
            <person name="Benslimane H."/>
            <person name="Strelkov S.E."/>
            <person name="Turner J."/>
            <person name="Liu Z."/>
            <person name="Moffat C.S."/>
        </authorList>
    </citation>
    <scope>NUCLEOTIDE SEQUENCE</scope>
    <source>
        <strain evidence="9">86-124</strain>
    </source>
</reference>
<dbReference type="InterPro" id="IPR011701">
    <property type="entry name" value="MFS"/>
</dbReference>
<dbReference type="CDD" id="cd17323">
    <property type="entry name" value="MFS_Tpo1_MDR_like"/>
    <property type="match status" value="1"/>
</dbReference>
<gene>
    <name evidence="9" type="ORF">Ptr86124_001747</name>
    <name evidence="8" type="ORF">PtrM4_061650</name>
</gene>
<comment type="caution">
    <text evidence="8">The sequence shown here is derived from an EMBL/GenBank/DDBJ whole genome shotgun (WGS) entry which is preliminary data.</text>
</comment>
<dbReference type="Gene3D" id="1.20.1720.10">
    <property type="entry name" value="Multidrug resistance protein D"/>
    <property type="match status" value="1"/>
</dbReference>
<dbReference type="OMA" id="IFSMATT"/>
<proteinExistence type="predicted"/>
<dbReference type="EMBL" id="NQIK02000002">
    <property type="protein sequence ID" value="KAF7574542.1"/>
    <property type="molecule type" value="Genomic_DNA"/>
</dbReference>